<dbReference type="PANTHER" id="PTHR24270:SF62">
    <property type="entry name" value="LOW-DENSITY LIPOPROTEIN RECEPTOR-RELATED PROTEIN 2"/>
    <property type="match status" value="1"/>
</dbReference>
<gene>
    <name evidence="11" type="ORF">RR46_06147</name>
</gene>
<dbReference type="EMBL" id="KQ459193">
    <property type="protein sequence ID" value="KPJ02989.1"/>
    <property type="molecule type" value="Genomic_DNA"/>
</dbReference>
<keyword evidence="6" id="KW-1133">Transmembrane helix</keyword>
<evidence type="ECO:0000256" key="3">
    <source>
        <dbReference type="ARBA" id="ARBA00022692"/>
    </source>
</evidence>
<dbReference type="SMART" id="SM00192">
    <property type="entry name" value="LDLa"/>
    <property type="match status" value="5"/>
</dbReference>
<keyword evidence="3" id="KW-0812">Transmembrane</keyword>
<dbReference type="InterPro" id="IPR050685">
    <property type="entry name" value="LDLR"/>
</dbReference>
<evidence type="ECO:0000256" key="7">
    <source>
        <dbReference type="ARBA" id="ARBA00023136"/>
    </source>
</evidence>
<feature type="disulfide bond" evidence="10">
    <location>
        <begin position="107"/>
        <end position="122"/>
    </location>
</feature>
<dbReference type="STRING" id="66420.A0A194QC40"/>
<dbReference type="PROSITE" id="PS01209">
    <property type="entry name" value="LDLRA_1"/>
    <property type="match status" value="1"/>
</dbReference>
<evidence type="ECO:0000313" key="12">
    <source>
        <dbReference type="Proteomes" id="UP000053268"/>
    </source>
</evidence>
<feature type="disulfide bond" evidence="10">
    <location>
        <begin position="68"/>
        <end position="83"/>
    </location>
</feature>
<feature type="disulfide bond" evidence="10">
    <location>
        <begin position="95"/>
        <end position="113"/>
    </location>
</feature>
<dbReference type="CDD" id="cd00112">
    <property type="entry name" value="LDLa"/>
    <property type="match status" value="5"/>
</dbReference>
<comment type="subcellular location">
    <subcellularLocation>
        <location evidence="2">Endomembrane system</location>
    </subcellularLocation>
    <subcellularLocation>
        <location evidence="1">Membrane</location>
        <topology evidence="1">Single-pass membrane protein</topology>
    </subcellularLocation>
</comment>
<keyword evidence="12" id="KW-1185">Reference proteome</keyword>
<keyword evidence="7" id="KW-0472">Membrane</keyword>
<dbReference type="InterPro" id="IPR023415">
    <property type="entry name" value="LDLR_class-A_CS"/>
</dbReference>
<feature type="disulfide bond" evidence="10">
    <location>
        <begin position="146"/>
        <end position="161"/>
    </location>
</feature>
<keyword evidence="11" id="KW-0449">Lipoprotein</keyword>
<protein>
    <submittedName>
        <fullName evidence="11">Low-density lipoprotein receptor-related protein 1</fullName>
    </submittedName>
</protein>
<evidence type="ECO:0000256" key="4">
    <source>
        <dbReference type="ARBA" id="ARBA00022729"/>
    </source>
</evidence>
<keyword evidence="11" id="KW-0675">Receptor</keyword>
<evidence type="ECO:0000256" key="10">
    <source>
        <dbReference type="PROSITE-ProRule" id="PRU00124"/>
    </source>
</evidence>
<keyword evidence="4" id="KW-0732">Signal</keyword>
<dbReference type="FunFam" id="4.10.400.10:FF:000034">
    <property type="entry name" value="Low-density lipoprotein receptor-related protein 2"/>
    <property type="match status" value="1"/>
</dbReference>
<dbReference type="SUPFAM" id="SSF57424">
    <property type="entry name" value="LDL receptor-like module"/>
    <property type="match status" value="5"/>
</dbReference>
<feature type="disulfide bond" evidence="10">
    <location>
        <begin position="56"/>
        <end position="74"/>
    </location>
</feature>
<dbReference type="Gene3D" id="4.10.400.10">
    <property type="entry name" value="Low-density Lipoprotein Receptor"/>
    <property type="match status" value="5"/>
</dbReference>
<evidence type="ECO:0000256" key="6">
    <source>
        <dbReference type="ARBA" id="ARBA00022989"/>
    </source>
</evidence>
<feature type="disulfide bond" evidence="10">
    <location>
        <begin position="255"/>
        <end position="273"/>
    </location>
</feature>
<dbReference type="PRINTS" id="PR00261">
    <property type="entry name" value="LDLRECEPTOR"/>
</dbReference>
<comment type="caution">
    <text evidence="10">Lacks conserved residue(s) required for the propagation of feature annotation.</text>
</comment>
<evidence type="ECO:0000256" key="8">
    <source>
        <dbReference type="ARBA" id="ARBA00023157"/>
    </source>
</evidence>
<dbReference type="FunFam" id="4.10.400.10:FF:000011">
    <property type="entry name" value="Low-density lipoprotein receptor-related protein 1"/>
    <property type="match status" value="1"/>
</dbReference>
<feature type="disulfide bond" evidence="10">
    <location>
        <begin position="49"/>
        <end position="61"/>
    </location>
</feature>
<dbReference type="AlphaFoldDB" id="A0A194QC40"/>
<accession>A0A194QC40</accession>
<dbReference type="InterPro" id="IPR036055">
    <property type="entry name" value="LDL_receptor-like_sf"/>
</dbReference>
<dbReference type="Pfam" id="PF00057">
    <property type="entry name" value="Ldl_recept_a"/>
    <property type="match status" value="5"/>
</dbReference>
<evidence type="ECO:0000256" key="1">
    <source>
        <dbReference type="ARBA" id="ARBA00004167"/>
    </source>
</evidence>
<evidence type="ECO:0000256" key="9">
    <source>
        <dbReference type="ARBA" id="ARBA00023180"/>
    </source>
</evidence>
<keyword evidence="9" id="KW-0325">Glycoprotein</keyword>
<dbReference type="InterPro" id="IPR002172">
    <property type="entry name" value="LDrepeatLR_classA_rpt"/>
</dbReference>
<dbReference type="GO" id="GO:0016192">
    <property type="term" value="P:vesicle-mediated transport"/>
    <property type="evidence" value="ECO:0007669"/>
    <property type="project" value="UniProtKB-ARBA"/>
</dbReference>
<dbReference type="GO" id="GO:0005886">
    <property type="term" value="C:plasma membrane"/>
    <property type="evidence" value="ECO:0007669"/>
    <property type="project" value="TreeGrafter"/>
</dbReference>
<feature type="disulfide bond" evidence="10">
    <location>
        <begin position="88"/>
        <end position="100"/>
    </location>
</feature>
<dbReference type="Proteomes" id="UP000053268">
    <property type="component" value="Unassembled WGS sequence"/>
</dbReference>
<keyword evidence="5" id="KW-0677">Repeat</keyword>
<dbReference type="GO" id="GO:0012505">
    <property type="term" value="C:endomembrane system"/>
    <property type="evidence" value="ECO:0007669"/>
    <property type="project" value="UniProtKB-SubCell"/>
</dbReference>
<organism evidence="11 12">
    <name type="scientific">Papilio xuthus</name>
    <name type="common">Asian swallowtail butterfly</name>
    <dbReference type="NCBI Taxonomy" id="66420"/>
    <lineage>
        <taxon>Eukaryota</taxon>
        <taxon>Metazoa</taxon>
        <taxon>Ecdysozoa</taxon>
        <taxon>Arthropoda</taxon>
        <taxon>Hexapoda</taxon>
        <taxon>Insecta</taxon>
        <taxon>Pterygota</taxon>
        <taxon>Neoptera</taxon>
        <taxon>Endopterygota</taxon>
        <taxon>Lepidoptera</taxon>
        <taxon>Glossata</taxon>
        <taxon>Ditrysia</taxon>
        <taxon>Papilionoidea</taxon>
        <taxon>Papilionidae</taxon>
        <taxon>Papilioninae</taxon>
        <taxon>Papilio</taxon>
    </lineage>
</organism>
<keyword evidence="8 10" id="KW-1015">Disulfide bond</keyword>
<evidence type="ECO:0000256" key="5">
    <source>
        <dbReference type="ARBA" id="ARBA00022737"/>
    </source>
</evidence>
<sequence>MLACGRGVGGVRAGCGRGVGVVLARCGAQADCPGREDEAGCEARAAAPCEPTYFRCPDGRCIPGRWRCDFEDDCGDNADELACTPRNCSESEFRCANGECIRGALRCSGAVECADGSDEAGCAPDCRPHARPCTHSRQCVLSEWWCDGEVDCGDGSDETDCEVAGGGAAGGNGTSEQGSACGARLRCGRACLPAAWRCDGRRDCPDGADEEPHMCAHTACHPPMLRYRSRTAKILTCKGGVGADAGVNASAMCRCSDNTCIPQSLACDGRADCPDAGDENLQLCRAAAGAAGAAGAGGGAVCGEGEVQCAEGRCAPSSAACLEQGACSWRLCPQLCLPKHEHNYTCKCAAGYKQRQLSDGSLTCEAIGEKAKLVVAVSGALRLWDLHKAEHDPEPPEEPDRSPACLALVNVGAGGAEGASYIAEISCVSVAPLNGTWWAYWGDARGRVRRAPLPPRPAPALAAETLVPTLLPYVHSICVSSIFTFIRLPLSFKL</sequence>
<dbReference type="PROSITE" id="PS50068">
    <property type="entry name" value="LDLRA_2"/>
    <property type="match status" value="5"/>
</dbReference>
<name>A0A194QC40_PAPXU</name>
<proteinExistence type="predicted"/>
<evidence type="ECO:0000256" key="2">
    <source>
        <dbReference type="ARBA" id="ARBA00004308"/>
    </source>
</evidence>
<evidence type="ECO:0000313" key="11">
    <source>
        <dbReference type="EMBL" id="KPJ02989.1"/>
    </source>
</evidence>
<reference evidence="11 12" key="1">
    <citation type="journal article" date="2015" name="Nat. Commun.">
        <title>Outbred genome sequencing and CRISPR/Cas9 gene editing in butterflies.</title>
        <authorList>
            <person name="Li X."/>
            <person name="Fan D."/>
            <person name="Zhang W."/>
            <person name="Liu G."/>
            <person name="Zhang L."/>
            <person name="Zhao L."/>
            <person name="Fang X."/>
            <person name="Chen L."/>
            <person name="Dong Y."/>
            <person name="Chen Y."/>
            <person name="Ding Y."/>
            <person name="Zhao R."/>
            <person name="Feng M."/>
            <person name="Zhu Y."/>
            <person name="Feng Y."/>
            <person name="Jiang X."/>
            <person name="Zhu D."/>
            <person name="Xiang H."/>
            <person name="Feng X."/>
            <person name="Li S."/>
            <person name="Wang J."/>
            <person name="Zhang G."/>
            <person name="Kronforst M.R."/>
            <person name="Wang W."/>
        </authorList>
    </citation>
    <scope>NUCLEOTIDE SEQUENCE [LARGE SCALE GENOMIC DNA]</scope>
    <source>
        <strain evidence="11">Ya'a_city_454_Px</strain>
        <tissue evidence="11">Whole body</tissue>
    </source>
</reference>
<dbReference type="PANTHER" id="PTHR24270">
    <property type="entry name" value="LOW-DENSITY LIPOPROTEIN RECEPTOR-RELATED"/>
    <property type="match status" value="1"/>
</dbReference>